<dbReference type="Proteomes" id="UP000596351">
    <property type="component" value="Chromosome"/>
</dbReference>
<accession>A0ABX7EVU9</accession>
<proteinExistence type="predicted"/>
<sequence>MLPPREVAPILGSMWTEFLLTTILAIGLLVPELRRLANTYGYIFAGAVGGAAVVAVAVWLLVLLTVGSQLAGAFKSFDFWHLLATFVLPLSTFLYARRRFSVTPSLLPAGLMLAFVSFVFLNIAIGLAYSS</sequence>
<evidence type="ECO:0000313" key="2">
    <source>
        <dbReference type="EMBL" id="QRF52378.1"/>
    </source>
</evidence>
<feature type="transmembrane region" description="Helical" evidence="1">
    <location>
        <begin position="42"/>
        <end position="67"/>
    </location>
</feature>
<evidence type="ECO:0000313" key="3">
    <source>
        <dbReference type="Proteomes" id="UP000596351"/>
    </source>
</evidence>
<evidence type="ECO:0000256" key="1">
    <source>
        <dbReference type="SAM" id="Phobius"/>
    </source>
</evidence>
<keyword evidence="1" id="KW-1133">Transmembrane helix</keyword>
<feature type="transmembrane region" description="Helical" evidence="1">
    <location>
        <begin position="108"/>
        <end position="129"/>
    </location>
</feature>
<organism evidence="2 3">
    <name type="scientific">Rhizobium rosettiformans</name>
    <dbReference type="NCBI Taxonomy" id="1368430"/>
    <lineage>
        <taxon>Bacteria</taxon>
        <taxon>Pseudomonadati</taxon>
        <taxon>Pseudomonadota</taxon>
        <taxon>Alphaproteobacteria</taxon>
        <taxon>Hyphomicrobiales</taxon>
        <taxon>Rhizobiaceae</taxon>
        <taxon>Rhizobium/Agrobacterium group</taxon>
        <taxon>Rhizobium</taxon>
    </lineage>
</organism>
<reference evidence="2 3" key="1">
    <citation type="submission" date="2018-09" db="EMBL/GenBank/DDBJ databases">
        <title>Rhizobium sp. MAE2-X.</title>
        <authorList>
            <person name="Lee Y."/>
            <person name="Jeon C.O."/>
        </authorList>
    </citation>
    <scope>NUCLEOTIDE SEQUENCE [LARGE SCALE GENOMIC DNA]</scope>
    <source>
        <strain evidence="2 3">MAE2-X</strain>
    </source>
</reference>
<feature type="transmembrane region" description="Helical" evidence="1">
    <location>
        <begin position="79"/>
        <end position="96"/>
    </location>
</feature>
<gene>
    <name evidence="2" type="ORF">D4A92_13500</name>
</gene>
<keyword evidence="3" id="KW-1185">Reference proteome</keyword>
<keyword evidence="1" id="KW-0472">Membrane</keyword>
<evidence type="ECO:0008006" key="4">
    <source>
        <dbReference type="Google" id="ProtNLM"/>
    </source>
</evidence>
<protein>
    <recommendedName>
        <fullName evidence="4">DUF805 domain-containing protein</fullName>
    </recommendedName>
</protein>
<feature type="transmembrane region" description="Helical" evidence="1">
    <location>
        <begin position="12"/>
        <end position="30"/>
    </location>
</feature>
<keyword evidence="1" id="KW-0812">Transmembrane</keyword>
<name>A0ABX7EVU9_9HYPH</name>
<dbReference type="EMBL" id="CP032405">
    <property type="protein sequence ID" value="QRF52378.1"/>
    <property type="molecule type" value="Genomic_DNA"/>
</dbReference>